<evidence type="ECO:0000313" key="2">
    <source>
        <dbReference type="Proteomes" id="UP000198923"/>
    </source>
</evidence>
<dbReference type="AlphaFoldDB" id="A0A1G7Y545"/>
<proteinExistence type="predicted"/>
<dbReference type="STRING" id="504805.SAMN05421505_10997"/>
<keyword evidence="2" id="KW-1185">Reference proteome</keyword>
<organism evidence="1 2">
    <name type="scientific">Sinosporangium album</name>
    <dbReference type="NCBI Taxonomy" id="504805"/>
    <lineage>
        <taxon>Bacteria</taxon>
        <taxon>Bacillati</taxon>
        <taxon>Actinomycetota</taxon>
        <taxon>Actinomycetes</taxon>
        <taxon>Streptosporangiales</taxon>
        <taxon>Streptosporangiaceae</taxon>
        <taxon>Sinosporangium</taxon>
    </lineage>
</organism>
<accession>A0A1G7Y545</accession>
<name>A0A1G7Y545_9ACTN</name>
<reference evidence="1 2" key="1">
    <citation type="submission" date="2016-10" db="EMBL/GenBank/DDBJ databases">
        <authorList>
            <person name="de Groot N.N."/>
        </authorList>
    </citation>
    <scope>NUCLEOTIDE SEQUENCE [LARGE SCALE GENOMIC DNA]</scope>
    <source>
        <strain evidence="1 2">CPCC 201354</strain>
    </source>
</reference>
<sequence>MTPRFAARLTVAIAPSDIGERVTVRRADADGFRDTVGTLEAWSDGVLTIRKRDGTLVEVLEKSLVAARVVGAPRR</sequence>
<dbReference type="Proteomes" id="UP000198923">
    <property type="component" value="Unassembled WGS sequence"/>
</dbReference>
<evidence type="ECO:0008006" key="3">
    <source>
        <dbReference type="Google" id="ProtNLM"/>
    </source>
</evidence>
<protein>
    <recommendedName>
        <fullName evidence="3">Ferrous iron transport protein A</fullName>
    </recommendedName>
</protein>
<gene>
    <name evidence="1" type="ORF">SAMN05421505_10997</name>
</gene>
<dbReference type="OrthoDB" id="9775595at2"/>
<evidence type="ECO:0000313" key="1">
    <source>
        <dbReference type="EMBL" id="SDG91386.1"/>
    </source>
</evidence>
<dbReference type="EMBL" id="FNCN01000009">
    <property type="protein sequence ID" value="SDG91386.1"/>
    <property type="molecule type" value="Genomic_DNA"/>
</dbReference>